<dbReference type="Proteomes" id="UP000234474">
    <property type="component" value="Unassembled WGS sequence"/>
</dbReference>
<dbReference type="AlphaFoldDB" id="A0A2I1CJ92"/>
<gene>
    <name evidence="1" type="ORF">P174DRAFT_439460</name>
</gene>
<comment type="caution">
    <text evidence="1">The sequence shown here is derived from an EMBL/GenBank/DDBJ whole genome shotgun (WGS) entry which is preliminary data.</text>
</comment>
<organism evidence="1 2">
    <name type="scientific">Aspergillus novofumigatus (strain IBT 16806)</name>
    <dbReference type="NCBI Taxonomy" id="1392255"/>
    <lineage>
        <taxon>Eukaryota</taxon>
        <taxon>Fungi</taxon>
        <taxon>Dikarya</taxon>
        <taxon>Ascomycota</taxon>
        <taxon>Pezizomycotina</taxon>
        <taxon>Eurotiomycetes</taxon>
        <taxon>Eurotiomycetidae</taxon>
        <taxon>Eurotiales</taxon>
        <taxon>Aspergillaceae</taxon>
        <taxon>Aspergillus</taxon>
        <taxon>Aspergillus subgen. Fumigati</taxon>
    </lineage>
</organism>
<name>A0A2I1CJ92_ASPN1</name>
<evidence type="ECO:0000313" key="2">
    <source>
        <dbReference type="Proteomes" id="UP000234474"/>
    </source>
</evidence>
<protein>
    <submittedName>
        <fullName evidence="1">Uncharacterized protein</fullName>
    </submittedName>
</protein>
<evidence type="ECO:0000313" key="1">
    <source>
        <dbReference type="EMBL" id="PKX97702.1"/>
    </source>
</evidence>
<accession>A0A2I1CJ92</accession>
<dbReference type="VEuPathDB" id="FungiDB:P174DRAFT_439460"/>
<proteinExistence type="predicted"/>
<sequence>MLKGEVLVDWDDSGALSQTALMTAHDYDQQALPAQCMGFPSVVDDTISLAKEKLTQFLAFLDGA</sequence>
<keyword evidence="2" id="KW-1185">Reference proteome</keyword>
<dbReference type="RefSeq" id="XP_024686297.1">
    <property type="nucleotide sequence ID" value="XM_024826806.1"/>
</dbReference>
<dbReference type="EMBL" id="MSZS01000002">
    <property type="protein sequence ID" value="PKX97702.1"/>
    <property type="molecule type" value="Genomic_DNA"/>
</dbReference>
<dbReference type="GeneID" id="36534131"/>
<reference evidence="2" key="1">
    <citation type="journal article" date="2018" name="Proc. Natl. Acad. Sci. U.S.A.">
        <title>Linking secondary metabolites to gene clusters through genome sequencing of six diverse Aspergillus species.</title>
        <authorList>
            <person name="Kaerboelling I."/>
            <person name="Vesth T.C."/>
            <person name="Frisvad J.C."/>
            <person name="Nybo J.L."/>
            <person name="Theobald S."/>
            <person name="Kuo A."/>
            <person name="Bowyer P."/>
            <person name="Matsuda Y."/>
            <person name="Mondo S."/>
            <person name="Lyhne E.K."/>
            <person name="Kogle M.E."/>
            <person name="Clum A."/>
            <person name="Lipzen A."/>
            <person name="Salamov A."/>
            <person name="Ngan C.Y."/>
            <person name="Daum C."/>
            <person name="Chiniquy J."/>
            <person name="Barry K."/>
            <person name="LaButti K."/>
            <person name="Haridas S."/>
            <person name="Simmons B.A."/>
            <person name="Magnuson J.K."/>
            <person name="Mortensen U.H."/>
            <person name="Larsen T.O."/>
            <person name="Grigoriev I.V."/>
            <person name="Baker S.E."/>
            <person name="Andersen M.R."/>
        </authorList>
    </citation>
    <scope>NUCLEOTIDE SEQUENCE [LARGE SCALE GENOMIC DNA]</scope>
    <source>
        <strain evidence="2">IBT 16806</strain>
    </source>
</reference>